<dbReference type="GO" id="GO:0016779">
    <property type="term" value="F:nucleotidyltransferase activity"/>
    <property type="evidence" value="ECO:0007669"/>
    <property type="project" value="UniProtKB-ARBA"/>
</dbReference>
<name>M7P0S7_9BACT</name>
<dbReference type="InterPro" id="IPR050065">
    <property type="entry name" value="GlmU-like"/>
</dbReference>
<comment type="caution">
    <text evidence="3">The sequence shown here is derived from an EMBL/GenBank/DDBJ whole genome shotgun (WGS) entry which is preliminary data.</text>
</comment>
<dbReference type="SUPFAM" id="SSF51161">
    <property type="entry name" value="Trimeric LpxA-like enzymes"/>
    <property type="match status" value="1"/>
</dbReference>
<dbReference type="STRING" id="1279009.ADICEAN_00602"/>
<evidence type="ECO:0000256" key="2">
    <source>
        <dbReference type="ARBA" id="ARBA00023315"/>
    </source>
</evidence>
<dbReference type="PANTHER" id="PTHR43584">
    <property type="entry name" value="NUCLEOTIDYL TRANSFERASE"/>
    <property type="match status" value="1"/>
</dbReference>
<dbReference type="PATRIC" id="fig|1279009.4.peg.618"/>
<dbReference type="InterPro" id="IPR011004">
    <property type="entry name" value="Trimer_LpxA-like_sf"/>
</dbReference>
<dbReference type="eggNOG" id="COG1207">
    <property type="taxonomic scope" value="Bacteria"/>
</dbReference>
<dbReference type="PANTHER" id="PTHR43584:SF9">
    <property type="entry name" value="TRANSFERASE HEXAPEPTIDE REPEAT CONTAINING PROTEIN"/>
    <property type="match status" value="1"/>
</dbReference>
<dbReference type="OrthoDB" id="9784832at2"/>
<dbReference type="Pfam" id="PF13562">
    <property type="entry name" value="NTP_transf_4"/>
    <property type="match status" value="1"/>
</dbReference>
<dbReference type="CDD" id="cd05635">
    <property type="entry name" value="LbH_unknown"/>
    <property type="match status" value="1"/>
</dbReference>
<dbReference type="AlphaFoldDB" id="M7P0S7"/>
<evidence type="ECO:0000256" key="1">
    <source>
        <dbReference type="ARBA" id="ARBA00022679"/>
    </source>
</evidence>
<gene>
    <name evidence="3" type="ORF">ADICEAN_00602</name>
</gene>
<evidence type="ECO:0000313" key="4">
    <source>
        <dbReference type="Proteomes" id="UP000011910"/>
    </source>
</evidence>
<reference evidence="3 4" key="1">
    <citation type="journal article" date="2013" name="Genome Announc.">
        <title>Draft Genome Sequence of Cesiribacter andamanensis Strain AMV16T, Isolated from a Soil Sample from a Mud Volcano in the Andaman Islands, India.</title>
        <authorList>
            <person name="Shivaji S."/>
            <person name="Ara S."/>
            <person name="Begum Z."/>
            <person name="Srinivas T.N."/>
            <person name="Singh A."/>
            <person name="Kumar Pinnaka A."/>
        </authorList>
    </citation>
    <scope>NUCLEOTIDE SEQUENCE [LARGE SCALE GENOMIC DNA]</scope>
    <source>
        <strain evidence="3 4">AMV16</strain>
    </source>
</reference>
<dbReference type="RefSeq" id="WP_009194009.1">
    <property type="nucleotide sequence ID" value="NZ_AODQ01000009.1"/>
</dbReference>
<dbReference type="NCBIfam" id="TIGR03991">
    <property type="entry name" value="alt_bact_glmU"/>
    <property type="match status" value="1"/>
</dbReference>
<dbReference type="InterPro" id="IPR023917">
    <property type="entry name" value="Bifunctiontional_GlmU_bac-type"/>
</dbReference>
<protein>
    <submittedName>
        <fullName evidence="3">UDP-N-acetylglucosamine diphosphorylase/glucosamine-1-phosphate N-acetyltransferase</fullName>
    </submittedName>
</protein>
<dbReference type="Proteomes" id="UP000011910">
    <property type="component" value="Unassembled WGS sequence"/>
</dbReference>
<dbReference type="GO" id="GO:0016746">
    <property type="term" value="F:acyltransferase activity"/>
    <property type="evidence" value="ECO:0007669"/>
    <property type="project" value="UniProtKB-KW"/>
</dbReference>
<dbReference type="Gene3D" id="2.160.10.10">
    <property type="entry name" value="Hexapeptide repeat proteins"/>
    <property type="match status" value="1"/>
</dbReference>
<keyword evidence="4" id="KW-1185">Reference proteome</keyword>
<evidence type="ECO:0000313" key="3">
    <source>
        <dbReference type="EMBL" id="EMR04194.1"/>
    </source>
</evidence>
<keyword evidence="2" id="KW-0012">Acyltransferase</keyword>
<sequence length="404" mass="44224">MNLVLFDDPTLRQQLLPLSFTRPLAALRCGILTLAEKWQLLLPQAGISYLTQEYLQQKYPLHATADTVYLNGACCPSPELLAALQQLQPGQALQQGSILLAYRAGTDAASEYQNASFSPQSTLPWEGPLSLIQHPWDLFRLNGEQLRQDFALLTRGRRSAGINDVHTRCYGEEQIFVEEGVKIRAAILNAEDGPIYLGKGAQVHEGAIIKGPFALCEGAHVNVGGKMRSDTTIGPYCKAGGEISNSILMAHSNKGHEGFLGNSVLGEWCNLGADTNTSNLKNNYANVKVWSHARERFVDTGLQFCGLIMGDHSKAGINTMFNTGTMVGVSANIFGDGFPRTLIPSFAWGGAAGFSTYKFETAMETAERVLERRKLPLSAQDRAILQHVFELSAPLRVWEKKPSD</sequence>
<dbReference type="EMBL" id="AODQ01000009">
    <property type="protein sequence ID" value="EMR04194.1"/>
    <property type="molecule type" value="Genomic_DNA"/>
</dbReference>
<accession>M7P0S7</accession>
<organism evidence="3 4">
    <name type="scientific">Cesiribacter andamanensis AMV16</name>
    <dbReference type="NCBI Taxonomy" id="1279009"/>
    <lineage>
        <taxon>Bacteria</taxon>
        <taxon>Pseudomonadati</taxon>
        <taxon>Bacteroidota</taxon>
        <taxon>Cytophagia</taxon>
        <taxon>Cytophagales</taxon>
        <taxon>Cesiribacteraceae</taxon>
        <taxon>Cesiribacter</taxon>
    </lineage>
</organism>
<keyword evidence="1 3" id="KW-0808">Transferase</keyword>
<proteinExistence type="predicted"/>